<evidence type="ECO:0000256" key="2">
    <source>
        <dbReference type="SAM" id="SignalP"/>
    </source>
</evidence>
<evidence type="ECO:0000256" key="1">
    <source>
        <dbReference type="SAM" id="MobiDB-lite"/>
    </source>
</evidence>
<gene>
    <name evidence="3" type="ORF">LZZ85_01785</name>
</gene>
<evidence type="ECO:0000313" key="3">
    <source>
        <dbReference type="EMBL" id="MCG2612983.1"/>
    </source>
</evidence>
<name>A0ABS9KKX8_9BACT</name>
<dbReference type="RefSeq" id="WP_237868208.1">
    <property type="nucleotide sequence ID" value="NZ_JAKLTR010000001.1"/>
</dbReference>
<dbReference type="Proteomes" id="UP001165367">
    <property type="component" value="Unassembled WGS sequence"/>
</dbReference>
<evidence type="ECO:0000313" key="4">
    <source>
        <dbReference type="Proteomes" id="UP001165367"/>
    </source>
</evidence>
<organism evidence="3 4">
    <name type="scientific">Terrimonas ginsenosidimutans</name>
    <dbReference type="NCBI Taxonomy" id="2908004"/>
    <lineage>
        <taxon>Bacteria</taxon>
        <taxon>Pseudomonadati</taxon>
        <taxon>Bacteroidota</taxon>
        <taxon>Chitinophagia</taxon>
        <taxon>Chitinophagales</taxon>
        <taxon>Chitinophagaceae</taxon>
        <taxon>Terrimonas</taxon>
    </lineage>
</organism>
<keyword evidence="4" id="KW-1185">Reference proteome</keyword>
<accession>A0ABS9KKX8</accession>
<feature type="compositionally biased region" description="Basic and acidic residues" evidence="1">
    <location>
        <begin position="193"/>
        <end position="225"/>
    </location>
</feature>
<feature type="region of interest" description="Disordered" evidence="1">
    <location>
        <begin position="173"/>
        <end position="239"/>
    </location>
</feature>
<reference evidence="3" key="1">
    <citation type="submission" date="2022-01" db="EMBL/GenBank/DDBJ databases">
        <authorList>
            <person name="Jo J.-H."/>
            <person name="Im W.-T."/>
        </authorList>
    </citation>
    <scope>NUCLEOTIDE SEQUENCE</scope>
    <source>
        <strain evidence="3">NA20</strain>
    </source>
</reference>
<comment type="caution">
    <text evidence="3">The sequence shown here is derived from an EMBL/GenBank/DDBJ whole genome shotgun (WGS) entry which is preliminary data.</text>
</comment>
<proteinExistence type="predicted"/>
<protein>
    <recommendedName>
        <fullName evidence="5">DUF4488 domain-containing protein</fullName>
    </recommendedName>
</protein>
<feature type="chain" id="PRO_5045286683" description="DUF4488 domain-containing protein" evidence="2">
    <location>
        <begin position="20"/>
        <end position="363"/>
    </location>
</feature>
<sequence length="363" mass="40477">MKTLRYLLLFLLLPAASQAQQSLTGLWTGTLSNDSSTVRKDQSFELALTEYRGKVYGYTRTAFVVRDTLFYTIKRVKGIVADGVCEVKDDEVISTNFPGRQDKGVKVSYIFRQRLEDTTWHLDGNWKTNKTKTFYSISGGVALRSEKNLDNSKIFPHLQELGKSDDVAFYRESKETKPSVAKNNPEKTPSPARLEESVKPPVKKQEKAIAKTEKAENKINKDLSRTESAPANGTIPPPTAPALPAAFVKERKNSVPKVVTFKSDSLVLALYDNGEVDGDTVSLLLNGEVIIAKQMLKASALKKTIYLPADQEETTLLLYAENLGKFPPNTGLLVIHDGEETYQLHFSADLQTNASVIFRRKKK</sequence>
<keyword evidence="2" id="KW-0732">Signal</keyword>
<dbReference type="EMBL" id="JAKLTR010000001">
    <property type="protein sequence ID" value="MCG2612983.1"/>
    <property type="molecule type" value="Genomic_DNA"/>
</dbReference>
<evidence type="ECO:0008006" key="5">
    <source>
        <dbReference type="Google" id="ProtNLM"/>
    </source>
</evidence>
<feature type="signal peptide" evidence="2">
    <location>
        <begin position="1"/>
        <end position="19"/>
    </location>
</feature>